<dbReference type="EMBL" id="JAHWGI010001250">
    <property type="protein sequence ID" value="KAK3926322.1"/>
    <property type="molecule type" value="Genomic_DNA"/>
</dbReference>
<dbReference type="AlphaFoldDB" id="A0AAE1HRY4"/>
<dbReference type="Proteomes" id="UP001219518">
    <property type="component" value="Unassembled WGS sequence"/>
</dbReference>
<accession>A0AAE1HRY4</accession>
<evidence type="ECO:0000256" key="1">
    <source>
        <dbReference type="SAM" id="SignalP"/>
    </source>
</evidence>
<comment type="caution">
    <text evidence="3">The sequence shown here is derived from an EMBL/GenBank/DDBJ whole genome shotgun (WGS) entry which is preliminary data.</text>
</comment>
<organism evidence="3 4">
    <name type="scientific">Frankliniella fusca</name>
    <dbReference type="NCBI Taxonomy" id="407009"/>
    <lineage>
        <taxon>Eukaryota</taxon>
        <taxon>Metazoa</taxon>
        <taxon>Ecdysozoa</taxon>
        <taxon>Arthropoda</taxon>
        <taxon>Hexapoda</taxon>
        <taxon>Insecta</taxon>
        <taxon>Pterygota</taxon>
        <taxon>Neoptera</taxon>
        <taxon>Paraneoptera</taxon>
        <taxon>Thysanoptera</taxon>
        <taxon>Terebrantia</taxon>
        <taxon>Thripoidea</taxon>
        <taxon>Thripidae</taxon>
        <taxon>Frankliniella</taxon>
    </lineage>
</organism>
<reference evidence="3" key="1">
    <citation type="submission" date="2021-07" db="EMBL/GenBank/DDBJ databases">
        <authorList>
            <person name="Catto M.A."/>
            <person name="Jacobson A."/>
            <person name="Kennedy G."/>
            <person name="Labadie P."/>
            <person name="Hunt B.G."/>
            <person name="Srinivasan R."/>
        </authorList>
    </citation>
    <scope>NUCLEOTIDE SEQUENCE</scope>
    <source>
        <strain evidence="3">PL_HMW_Pooled</strain>
        <tissue evidence="3">Head</tissue>
    </source>
</reference>
<reference evidence="3" key="2">
    <citation type="journal article" date="2023" name="BMC Genomics">
        <title>Pest status, molecular evolution, and epigenetic factors derived from the genome assembly of Frankliniella fusca, a thysanopteran phytovirus vector.</title>
        <authorList>
            <person name="Catto M.A."/>
            <person name="Labadie P.E."/>
            <person name="Jacobson A.L."/>
            <person name="Kennedy G.G."/>
            <person name="Srinivasan R."/>
            <person name="Hunt B.G."/>
        </authorList>
    </citation>
    <scope>NUCLEOTIDE SEQUENCE</scope>
    <source>
        <strain evidence="3">PL_HMW_Pooled</strain>
    </source>
</reference>
<keyword evidence="1" id="KW-0732">Signal</keyword>
<protein>
    <submittedName>
        <fullName evidence="3">Glucosylglycerol-phosphate synthase</fullName>
    </submittedName>
</protein>
<name>A0AAE1HRY4_9NEOP</name>
<evidence type="ECO:0000313" key="2">
    <source>
        <dbReference type="EMBL" id="KAK3926317.1"/>
    </source>
</evidence>
<evidence type="ECO:0000313" key="4">
    <source>
        <dbReference type="Proteomes" id="UP001219518"/>
    </source>
</evidence>
<proteinExistence type="predicted"/>
<sequence>MSRKIQFAFVVFMVCARAVSSDPVPGVNFNFEVLTWMEKVACLTNCDYCASHTTRYYSACWTDVNRRNERCGDDPNRFFFSRGNDRCFCCP</sequence>
<gene>
    <name evidence="2" type="ORF">KUF71_014564</name>
    <name evidence="3" type="ORF">KUF71_014569</name>
</gene>
<dbReference type="EMBL" id="JAHWGI010001250">
    <property type="protein sequence ID" value="KAK3926317.1"/>
    <property type="molecule type" value="Genomic_DNA"/>
</dbReference>
<keyword evidence="4" id="KW-1185">Reference proteome</keyword>
<feature type="chain" id="PRO_5042442858" evidence="1">
    <location>
        <begin position="22"/>
        <end position="91"/>
    </location>
</feature>
<evidence type="ECO:0000313" key="3">
    <source>
        <dbReference type="EMBL" id="KAK3926322.1"/>
    </source>
</evidence>
<feature type="signal peptide" evidence="1">
    <location>
        <begin position="1"/>
        <end position="21"/>
    </location>
</feature>